<gene>
    <name evidence="2" type="ORF">AKJ08_1531</name>
</gene>
<dbReference type="InterPro" id="IPR033305">
    <property type="entry name" value="Hydin-like"/>
</dbReference>
<dbReference type="RefSeq" id="WP_050725499.1">
    <property type="nucleotide sequence ID" value="NZ_CP012332.1"/>
</dbReference>
<dbReference type="PROSITE" id="PS51257">
    <property type="entry name" value="PROKAR_LIPOPROTEIN"/>
    <property type="match status" value="1"/>
</dbReference>
<accession>A0A0K1PDE8</accession>
<keyword evidence="3" id="KW-1185">Reference proteome</keyword>
<sequence>MNLRRWLFVGLLLLVSSSCKNKEHLVAAPKFAKLEATPNPLVFGDVGAGLTRLMRVRISNTGDLAVDLKIPSIEASDPEIFWLPAQEYPSRLDLGEDAEITVAFSPKADGATSAALHLLDLEGAKLVTVRLEGNGGGPYLAFDPPSLDFGRQPARSETRRSVSLENVSNPTGIVLLDYEIDGENADAFSVTPVGLPSEIGLEDLQLEIVFHSIREGEMSANLVVHTSSPEQPVLRLPLHGEGMPPVNCQVTIDPAEVRFGIVDSEVLSQRDIRLVNKGASGCPLWGLQFQGPDKSLFSLADQPPDNFVIAPSESLVLTVGLKAPGRDGAVQAGLSFGLGNGDTPRREVLLYAQLVAGLDPYLDPITLEFEPTPIDRLTVGMAAVRLRRSGTVNMVGAGWGNPTSEAFDFGRSSNYDGVIRADRPYAIPVIFEPKTLGLHTGTVEFLIEGFAEPLRMTIVGHGIAPCGDGPCQWPKAECSPDGEVVAGRQTAVVSTNAGAETCQWSVAVGDRTSRMSDTDPSSCQASFVPWIVGDYLLDHMIVGESGRGHRCRIPVHADPPKGIWIEARDQAEWFTPLLTLLHSDGGDPDDRDSWINYSQTCSAQGMFLQDCSWDDTQGDPSGVFATNMYGVTLMGIRDPSVSHPYFVGMSGHGTPLEPRALRSRIYCAGRLVNDEDVNFKNGTEFQVIGKLEMTSATTCQFTRDDARWSLDF</sequence>
<feature type="chain" id="PRO_5005465656" evidence="1">
    <location>
        <begin position="22"/>
        <end position="712"/>
    </location>
</feature>
<keyword evidence="1" id="KW-0732">Signal</keyword>
<dbReference type="PANTHER" id="PTHR23053">
    <property type="entry name" value="DLEC1 DELETED IN LUNG AND ESOPHAGEAL CANCER 1"/>
    <property type="match status" value="1"/>
</dbReference>
<dbReference type="OrthoDB" id="3304767at2"/>
<keyword evidence="2" id="KW-0449">Lipoprotein</keyword>
<name>A0A0K1PDE8_9BACT</name>
<organism evidence="2 3">
    <name type="scientific">Vulgatibacter incomptus</name>
    <dbReference type="NCBI Taxonomy" id="1391653"/>
    <lineage>
        <taxon>Bacteria</taxon>
        <taxon>Pseudomonadati</taxon>
        <taxon>Myxococcota</taxon>
        <taxon>Myxococcia</taxon>
        <taxon>Myxococcales</taxon>
        <taxon>Cystobacterineae</taxon>
        <taxon>Vulgatibacteraceae</taxon>
        <taxon>Vulgatibacter</taxon>
    </lineage>
</organism>
<dbReference type="InterPro" id="IPR013783">
    <property type="entry name" value="Ig-like_fold"/>
</dbReference>
<evidence type="ECO:0000313" key="3">
    <source>
        <dbReference type="Proteomes" id="UP000055590"/>
    </source>
</evidence>
<protein>
    <submittedName>
        <fullName evidence="2">Putative lipoprotein</fullName>
    </submittedName>
</protein>
<feature type="signal peptide" evidence="1">
    <location>
        <begin position="1"/>
        <end position="21"/>
    </location>
</feature>
<dbReference type="Proteomes" id="UP000055590">
    <property type="component" value="Chromosome"/>
</dbReference>
<reference evidence="2 3" key="1">
    <citation type="submission" date="2015-08" db="EMBL/GenBank/DDBJ databases">
        <authorList>
            <person name="Babu N.S."/>
            <person name="Beckwith C.J."/>
            <person name="Beseler K.G."/>
            <person name="Brison A."/>
            <person name="Carone J.V."/>
            <person name="Caskin T.P."/>
            <person name="Diamond M."/>
            <person name="Durham M.E."/>
            <person name="Foxe J.M."/>
            <person name="Go M."/>
            <person name="Henderson B.A."/>
            <person name="Jones I.B."/>
            <person name="McGettigan J.A."/>
            <person name="Micheletti S.J."/>
            <person name="Nasrallah M.E."/>
            <person name="Ortiz D."/>
            <person name="Piller C.R."/>
            <person name="Privatt S.R."/>
            <person name="Schneider S.L."/>
            <person name="Sharp S."/>
            <person name="Smith T.C."/>
            <person name="Stanton J.D."/>
            <person name="Ullery H.E."/>
            <person name="Wilson R.J."/>
            <person name="Serrano M.G."/>
            <person name="Buck G."/>
            <person name="Lee V."/>
            <person name="Wang Y."/>
            <person name="Carvalho R."/>
            <person name="Voegtly L."/>
            <person name="Shi R."/>
            <person name="Duckworth R."/>
            <person name="Johnson A."/>
            <person name="Loviza R."/>
            <person name="Walstead R."/>
            <person name="Shah Z."/>
            <person name="Kiflezghi M."/>
            <person name="Wade K."/>
            <person name="Ball S.L."/>
            <person name="Bradley K.W."/>
            <person name="Asai D.J."/>
            <person name="Bowman C.A."/>
            <person name="Russell D.A."/>
            <person name="Pope W.H."/>
            <person name="Jacobs-Sera D."/>
            <person name="Hendrix R.W."/>
            <person name="Hatfull G.F."/>
        </authorList>
    </citation>
    <scope>NUCLEOTIDE SEQUENCE [LARGE SCALE GENOMIC DNA]</scope>
    <source>
        <strain evidence="2 3">DSM 27710</strain>
    </source>
</reference>
<proteinExistence type="predicted"/>
<dbReference type="EMBL" id="CP012332">
    <property type="protein sequence ID" value="AKU91144.1"/>
    <property type="molecule type" value="Genomic_DNA"/>
</dbReference>
<dbReference type="Gene3D" id="2.60.40.10">
    <property type="entry name" value="Immunoglobulins"/>
    <property type="match status" value="2"/>
</dbReference>
<evidence type="ECO:0000313" key="2">
    <source>
        <dbReference type="EMBL" id="AKU91144.1"/>
    </source>
</evidence>
<dbReference type="AlphaFoldDB" id="A0A0K1PDE8"/>
<dbReference type="KEGG" id="vin:AKJ08_1531"/>
<evidence type="ECO:0000256" key="1">
    <source>
        <dbReference type="SAM" id="SignalP"/>
    </source>
</evidence>
<dbReference type="PANTHER" id="PTHR23053:SF0">
    <property type="entry name" value="HYDROCEPHALUS-INDUCING PROTEIN HOMOLOG"/>
    <property type="match status" value="1"/>
</dbReference>
<dbReference type="NCBIfam" id="NF012200">
    <property type="entry name" value="choice_anch_D"/>
    <property type="match status" value="1"/>
</dbReference>